<dbReference type="GO" id="GO:0003700">
    <property type="term" value="F:DNA-binding transcription factor activity"/>
    <property type="evidence" value="ECO:0007669"/>
    <property type="project" value="InterPro"/>
</dbReference>
<dbReference type="AlphaFoldDB" id="I4B540"/>
<feature type="transmembrane region" description="Helical" evidence="4">
    <location>
        <begin position="210"/>
        <end position="228"/>
    </location>
</feature>
<dbReference type="KEGG" id="tpx:Turpa_1750"/>
<keyword evidence="2" id="KW-0238">DNA-binding</keyword>
<dbReference type="HOGENOM" id="CLU_037021_0_0_12"/>
<protein>
    <submittedName>
        <fullName evidence="6">Transcriptional regulator, AraC family</fullName>
    </submittedName>
</protein>
<organism evidence="6 7">
    <name type="scientific">Turneriella parva (strain ATCC BAA-1111 / DSM 21527 / NCTC 11395 / H)</name>
    <name type="common">Leptospira parva</name>
    <dbReference type="NCBI Taxonomy" id="869212"/>
    <lineage>
        <taxon>Bacteria</taxon>
        <taxon>Pseudomonadati</taxon>
        <taxon>Spirochaetota</taxon>
        <taxon>Spirochaetia</taxon>
        <taxon>Leptospirales</taxon>
        <taxon>Leptospiraceae</taxon>
        <taxon>Turneriella</taxon>
    </lineage>
</organism>
<feature type="transmembrane region" description="Helical" evidence="4">
    <location>
        <begin position="248"/>
        <end position="266"/>
    </location>
</feature>
<dbReference type="Gene3D" id="1.10.10.60">
    <property type="entry name" value="Homeodomain-like"/>
    <property type="match status" value="2"/>
</dbReference>
<feature type="transmembrane region" description="Helical" evidence="4">
    <location>
        <begin position="307"/>
        <end position="325"/>
    </location>
</feature>
<dbReference type="Gene3D" id="2.60.40.2380">
    <property type="match status" value="1"/>
</dbReference>
<dbReference type="InterPro" id="IPR018060">
    <property type="entry name" value="HTH_AraC"/>
</dbReference>
<dbReference type="InterPro" id="IPR018062">
    <property type="entry name" value="HTH_AraC-typ_CS"/>
</dbReference>
<dbReference type="Pfam" id="PF07696">
    <property type="entry name" value="7TMR-DISMED2"/>
    <property type="match status" value="1"/>
</dbReference>
<name>I4B540_TURPD</name>
<dbReference type="SUPFAM" id="SSF46689">
    <property type="entry name" value="Homeodomain-like"/>
    <property type="match status" value="1"/>
</dbReference>
<feature type="transmembrane region" description="Helical" evidence="4">
    <location>
        <begin position="184"/>
        <end position="203"/>
    </location>
</feature>
<proteinExistence type="predicted"/>
<dbReference type="PROSITE" id="PS00041">
    <property type="entry name" value="HTH_ARAC_FAMILY_1"/>
    <property type="match status" value="1"/>
</dbReference>
<gene>
    <name evidence="6" type="ordered locus">Turpa_1750</name>
</gene>
<evidence type="ECO:0000259" key="5">
    <source>
        <dbReference type="PROSITE" id="PS01124"/>
    </source>
</evidence>
<sequence length="546" mass="62354">MRQTLFTCIVSLIISAAPLWPGQIAGEINITADVEFIEDMPPQLAFEQVEAQKSLPWQRVGKNATHFGFSRSAYWFRIDLKKFASFAAQKKIYAVFAWKALDSIEVFYRDAAGNTQKQIAGDGYPKSTWSLPETHFPAVQIQPDQVSGRLLFIRLQSTSIKNFPILLKTEGAYLHDLKRELTIIVIYSTITLILIAFAFFLYAISRDMNFLLYTGYLVSIALAFDTTFGNAFDLLWPNSTWWQNRAGFTLVGAQIIFSTLFVSRLLDFRKFLPRADFVCNALAIFCAISLPVSLLDLPVVWFSTLYSLIYLVSIPAFFGIGIYLLPKSGLHVRLFIIGWAILFFFGVFHILYLRSVLEYSGWIVYAAVLIFPVDILFFFMAAWEKQRLADRERLRLLDEKMQALIARMPGESKAKYRKSSLTDVDVQSTLARLKILMDEEKIYLIEDLRLPDLAKTLGLNRTQLSELLNSHFQKNFANFINEYRVGEAQRLLVENPHENVLDIAFATGFGSKAAFSTEFKRVTGVTAKEYREKNLQKAANFAQNRS</sequence>
<keyword evidence="4" id="KW-1133">Transmembrane helix</keyword>
<dbReference type="PANTHER" id="PTHR43280:SF29">
    <property type="entry name" value="ARAC-FAMILY TRANSCRIPTIONAL REGULATOR"/>
    <property type="match status" value="1"/>
</dbReference>
<dbReference type="PATRIC" id="fig|869212.3.peg.1750"/>
<dbReference type="Proteomes" id="UP000006048">
    <property type="component" value="Chromosome"/>
</dbReference>
<dbReference type="EMBL" id="CP002959">
    <property type="protein sequence ID" value="AFM12397.1"/>
    <property type="molecule type" value="Genomic_DNA"/>
</dbReference>
<keyword evidence="1" id="KW-0805">Transcription regulation</keyword>
<keyword evidence="4" id="KW-0812">Transmembrane</keyword>
<dbReference type="GO" id="GO:0043565">
    <property type="term" value="F:sequence-specific DNA binding"/>
    <property type="evidence" value="ECO:0007669"/>
    <property type="project" value="InterPro"/>
</dbReference>
<feature type="transmembrane region" description="Helical" evidence="4">
    <location>
        <begin position="359"/>
        <end position="383"/>
    </location>
</feature>
<dbReference type="OrthoDB" id="328830at2"/>
<keyword evidence="3" id="KW-0804">Transcription</keyword>
<dbReference type="Pfam" id="PF07695">
    <property type="entry name" value="7TMR-DISM_7TM"/>
    <property type="match status" value="1"/>
</dbReference>
<keyword evidence="7" id="KW-1185">Reference proteome</keyword>
<dbReference type="InterPro" id="IPR011623">
    <property type="entry name" value="7TMR_DISM_rcpt_extracell_dom1"/>
</dbReference>
<keyword evidence="4" id="KW-0472">Membrane</keyword>
<evidence type="ECO:0000256" key="1">
    <source>
        <dbReference type="ARBA" id="ARBA00023015"/>
    </source>
</evidence>
<dbReference type="InterPro" id="IPR011622">
    <property type="entry name" value="7TMR_DISM_rcpt_extracell_dom2"/>
</dbReference>
<evidence type="ECO:0000313" key="6">
    <source>
        <dbReference type="EMBL" id="AFM12397.1"/>
    </source>
</evidence>
<dbReference type="STRING" id="869212.Turpa_1750"/>
<dbReference type="Pfam" id="PF12833">
    <property type="entry name" value="HTH_18"/>
    <property type="match status" value="1"/>
</dbReference>
<reference evidence="6 7" key="1">
    <citation type="submission" date="2012-06" db="EMBL/GenBank/DDBJ databases">
        <title>The complete chromosome of genome of Turneriella parva DSM 21527.</title>
        <authorList>
            <consortium name="US DOE Joint Genome Institute (JGI-PGF)"/>
            <person name="Lucas S."/>
            <person name="Han J."/>
            <person name="Lapidus A."/>
            <person name="Bruce D."/>
            <person name="Goodwin L."/>
            <person name="Pitluck S."/>
            <person name="Peters L."/>
            <person name="Kyrpides N."/>
            <person name="Mavromatis K."/>
            <person name="Ivanova N."/>
            <person name="Mikhailova N."/>
            <person name="Chertkov O."/>
            <person name="Detter J.C."/>
            <person name="Tapia R."/>
            <person name="Han C."/>
            <person name="Land M."/>
            <person name="Hauser L."/>
            <person name="Markowitz V."/>
            <person name="Cheng J.-F."/>
            <person name="Hugenholtz P."/>
            <person name="Woyke T."/>
            <person name="Wu D."/>
            <person name="Gronow S."/>
            <person name="Wellnitz S."/>
            <person name="Brambilla E."/>
            <person name="Klenk H.-P."/>
            <person name="Eisen J.A."/>
        </authorList>
    </citation>
    <scope>NUCLEOTIDE SEQUENCE [LARGE SCALE GENOMIC DNA]</scope>
    <source>
        <strain evidence="7">ATCC BAA-1111 / DSM 21527 / NCTC 11395 / H</strain>
    </source>
</reference>
<accession>I4B540</accession>
<feature type="transmembrane region" description="Helical" evidence="4">
    <location>
        <begin position="278"/>
        <end position="301"/>
    </location>
</feature>
<evidence type="ECO:0000256" key="3">
    <source>
        <dbReference type="ARBA" id="ARBA00023163"/>
    </source>
</evidence>
<dbReference type="RefSeq" id="WP_014802906.1">
    <property type="nucleotide sequence ID" value="NC_018020.1"/>
</dbReference>
<dbReference type="PROSITE" id="PS01124">
    <property type="entry name" value="HTH_ARAC_FAMILY_2"/>
    <property type="match status" value="1"/>
</dbReference>
<feature type="transmembrane region" description="Helical" evidence="4">
    <location>
        <begin position="332"/>
        <end position="353"/>
    </location>
</feature>
<dbReference type="InterPro" id="IPR009057">
    <property type="entry name" value="Homeodomain-like_sf"/>
</dbReference>
<evidence type="ECO:0000313" key="7">
    <source>
        <dbReference type="Proteomes" id="UP000006048"/>
    </source>
</evidence>
<dbReference type="PANTHER" id="PTHR43280">
    <property type="entry name" value="ARAC-FAMILY TRANSCRIPTIONAL REGULATOR"/>
    <property type="match status" value="1"/>
</dbReference>
<dbReference type="SMART" id="SM00342">
    <property type="entry name" value="HTH_ARAC"/>
    <property type="match status" value="1"/>
</dbReference>
<evidence type="ECO:0000256" key="2">
    <source>
        <dbReference type="ARBA" id="ARBA00023125"/>
    </source>
</evidence>
<feature type="domain" description="HTH araC/xylS-type" evidence="5">
    <location>
        <begin position="427"/>
        <end position="533"/>
    </location>
</feature>
<evidence type="ECO:0000256" key="4">
    <source>
        <dbReference type="SAM" id="Phobius"/>
    </source>
</evidence>